<evidence type="ECO:0000313" key="6">
    <source>
        <dbReference type="EMBL" id="KAJ8917130.1"/>
    </source>
</evidence>
<reference evidence="6 7" key="1">
    <citation type="journal article" date="2023" name="Insect Mol. Biol.">
        <title>Genome sequencing provides insights into the evolution of gene families encoding plant cell wall-degrading enzymes in longhorned beetles.</title>
        <authorList>
            <person name="Shin N.R."/>
            <person name="Okamura Y."/>
            <person name="Kirsch R."/>
            <person name="Pauchet Y."/>
        </authorList>
    </citation>
    <scope>NUCLEOTIDE SEQUENCE [LARGE SCALE GENOMIC DNA]</scope>
    <source>
        <strain evidence="6">EAD_L_NR</strain>
    </source>
</reference>
<feature type="transmembrane region" description="Helical" evidence="5">
    <location>
        <begin position="143"/>
        <end position="164"/>
    </location>
</feature>
<accession>A0AAV8VSL3</accession>
<dbReference type="Proteomes" id="UP001159042">
    <property type="component" value="Unassembled WGS sequence"/>
</dbReference>
<dbReference type="InterPro" id="IPR036259">
    <property type="entry name" value="MFS_trans_sf"/>
</dbReference>
<evidence type="ECO:0000256" key="4">
    <source>
        <dbReference type="ARBA" id="ARBA00023136"/>
    </source>
</evidence>
<evidence type="ECO:0000256" key="1">
    <source>
        <dbReference type="ARBA" id="ARBA00004141"/>
    </source>
</evidence>
<feature type="non-terminal residue" evidence="6">
    <location>
        <position position="419"/>
    </location>
</feature>
<dbReference type="InterPro" id="IPR011701">
    <property type="entry name" value="MFS"/>
</dbReference>
<dbReference type="EMBL" id="JANEYG010000035">
    <property type="protein sequence ID" value="KAJ8917130.1"/>
    <property type="molecule type" value="Genomic_DNA"/>
</dbReference>
<evidence type="ECO:0000256" key="2">
    <source>
        <dbReference type="ARBA" id="ARBA00022692"/>
    </source>
</evidence>
<comment type="subcellular location">
    <subcellularLocation>
        <location evidence="1">Membrane</location>
        <topology evidence="1">Multi-pass membrane protein</topology>
    </subcellularLocation>
</comment>
<proteinExistence type="predicted"/>
<feature type="transmembrane region" description="Helical" evidence="5">
    <location>
        <begin position="268"/>
        <end position="290"/>
    </location>
</feature>
<feature type="transmembrane region" description="Helical" evidence="5">
    <location>
        <begin position="114"/>
        <end position="137"/>
    </location>
</feature>
<feature type="transmembrane region" description="Helical" evidence="5">
    <location>
        <begin position="297"/>
        <end position="316"/>
    </location>
</feature>
<evidence type="ECO:0008006" key="8">
    <source>
        <dbReference type="Google" id="ProtNLM"/>
    </source>
</evidence>
<name>A0AAV8VSL3_9CUCU</name>
<evidence type="ECO:0000256" key="5">
    <source>
        <dbReference type="SAM" id="Phobius"/>
    </source>
</evidence>
<dbReference type="GO" id="GO:0022857">
    <property type="term" value="F:transmembrane transporter activity"/>
    <property type="evidence" value="ECO:0007669"/>
    <property type="project" value="InterPro"/>
</dbReference>
<sequence length="419" mass="45309">MGTPLKSLKPLLSPRLLSPLSPKLLSVPGTHLTSFTPNKATSFAKRLELSPRNFPVESNHLKVKENGDVLINTPNRKSFFRNGVAGGSHTVLGAGSFGNIVFGVLADKRGRKPVLIACILLQSVFGVAASFMPWYWLFLLCRFLLAVFNGGTIVTSFVMCMEVVGGEWRTIVPILYQIPFGFGNSPHGTSGVLPAKFNETDQRKIQTVMTELSNVRTKRKEEKRSSCLVLFSTPQLRMRSILLCLNWTICGMTFFAFSQLLGHVSGDVFFTVATGGLIVIPGTFLCVYLVGRCGRKVTVACGHVVTGFCFLAILSVPKGAFVQDWPRVAFAAVGIVGMSVSMPALYLFTGELYPTITRNAGVGSSLMFSRLGSMVAPLIVSLQGVEEHLPLGILAVCAFIETALVLPLPETKGKALAET</sequence>
<dbReference type="PANTHER" id="PTHR24064">
    <property type="entry name" value="SOLUTE CARRIER FAMILY 22 MEMBER"/>
    <property type="match status" value="1"/>
</dbReference>
<protein>
    <recommendedName>
        <fullName evidence="8">Major facilitator superfamily (MFS) profile domain-containing protein</fullName>
    </recommendedName>
</protein>
<gene>
    <name evidence="6" type="ORF">NQ315_012620</name>
</gene>
<dbReference type="Gene3D" id="1.20.1250.20">
    <property type="entry name" value="MFS general substrate transporter like domains"/>
    <property type="match status" value="2"/>
</dbReference>
<keyword evidence="3 5" id="KW-1133">Transmembrane helix</keyword>
<feature type="transmembrane region" description="Helical" evidence="5">
    <location>
        <begin position="241"/>
        <end position="262"/>
    </location>
</feature>
<keyword evidence="7" id="KW-1185">Reference proteome</keyword>
<keyword evidence="2 5" id="KW-0812">Transmembrane</keyword>
<keyword evidence="4 5" id="KW-0472">Membrane</keyword>
<evidence type="ECO:0000313" key="7">
    <source>
        <dbReference type="Proteomes" id="UP001159042"/>
    </source>
</evidence>
<organism evidence="6 7">
    <name type="scientific">Exocentrus adspersus</name>
    <dbReference type="NCBI Taxonomy" id="1586481"/>
    <lineage>
        <taxon>Eukaryota</taxon>
        <taxon>Metazoa</taxon>
        <taxon>Ecdysozoa</taxon>
        <taxon>Arthropoda</taxon>
        <taxon>Hexapoda</taxon>
        <taxon>Insecta</taxon>
        <taxon>Pterygota</taxon>
        <taxon>Neoptera</taxon>
        <taxon>Endopterygota</taxon>
        <taxon>Coleoptera</taxon>
        <taxon>Polyphaga</taxon>
        <taxon>Cucujiformia</taxon>
        <taxon>Chrysomeloidea</taxon>
        <taxon>Cerambycidae</taxon>
        <taxon>Lamiinae</taxon>
        <taxon>Acanthocinini</taxon>
        <taxon>Exocentrus</taxon>
    </lineage>
</organism>
<dbReference type="GO" id="GO:0016020">
    <property type="term" value="C:membrane"/>
    <property type="evidence" value="ECO:0007669"/>
    <property type="project" value="UniProtKB-SubCell"/>
</dbReference>
<evidence type="ECO:0000256" key="3">
    <source>
        <dbReference type="ARBA" id="ARBA00022989"/>
    </source>
</evidence>
<feature type="transmembrane region" description="Helical" evidence="5">
    <location>
        <begin position="328"/>
        <end position="348"/>
    </location>
</feature>
<dbReference type="Pfam" id="PF07690">
    <property type="entry name" value="MFS_1"/>
    <property type="match status" value="2"/>
</dbReference>
<dbReference type="SUPFAM" id="SSF103473">
    <property type="entry name" value="MFS general substrate transporter"/>
    <property type="match status" value="1"/>
</dbReference>
<comment type="caution">
    <text evidence="6">The sequence shown here is derived from an EMBL/GenBank/DDBJ whole genome shotgun (WGS) entry which is preliminary data.</text>
</comment>
<dbReference type="AlphaFoldDB" id="A0AAV8VSL3"/>